<dbReference type="Pfam" id="PF02534">
    <property type="entry name" value="T4SS-DNA_transf"/>
    <property type="match status" value="1"/>
</dbReference>
<keyword evidence="5" id="KW-1133">Transmembrane helix</keyword>
<evidence type="ECO:0000313" key="7">
    <source>
        <dbReference type="EMBL" id="EET62431.1"/>
    </source>
</evidence>
<dbReference type="InterPro" id="IPR003688">
    <property type="entry name" value="TraG/VirD4"/>
</dbReference>
<evidence type="ECO:0008006" key="9">
    <source>
        <dbReference type="Google" id="ProtNLM"/>
    </source>
</evidence>
<dbReference type="Proteomes" id="UP000005561">
    <property type="component" value="Unassembled WGS sequence"/>
</dbReference>
<reference evidence="7" key="1">
    <citation type="submission" date="2009-07" db="EMBL/GenBank/DDBJ databases">
        <authorList>
            <person name="Weinstock G."/>
            <person name="Sodergren E."/>
            <person name="Clifton S."/>
            <person name="Fulton L."/>
            <person name="Fulton B."/>
            <person name="Courtney L."/>
            <person name="Fronick C."/>
            <person name="Harrison M."/>
            <person name="Strong C."/>
            <person name="Farmer C."/>
            <person name="Delahaunty K."/>
            <person name="Markovic C."/>
            <person name="Hall O."/>
            <person name="Minx P."/>
            <person name="Tomlinson C."/>
            <person name="Mitreva M."/>
            <person name="Nelson J."/>
            <person name="Hou S."/>
            <person name="Wollam A."/>
            <person name="Pepin K.H."/>
            <person name="Johnson M."/>
            <person name="Bhonagiri V."/>
            <person name="Nash W.E."/>
            <person name="Warren W."/>
            <person name="Chinwalla A."/>
            <person name="Mardis E.R."/>
            <person name="Wilson R.K."/>
        </authorList>
    </citation>
    <scope>NUCLEOTIDE SEQUENCE [LARGE SCALE GENOMIC DNA]</scope>
    <source>
        <strain evidence="7">DSM 14469</strain>
    </source>
</reference>
<sequence length="680" mass="76761">MPETRKPDHRMFVILFFVAVYIGYCIGTLSGTEVTLENVRDLLVQALRSPLPVRITELTGKSVAVCLLVWGVGYIYYLASVGNYMPGKEYGTSRFIPASGISARMMDRKHPQNNKILSEHLRISTAARNFNNNCLVIGGSGAGKSFYVVKPNILQCNASLVVTDPKGECLRDCGGYLEAQGYRIRVLNLIDFAKSDHFNPFEYIRSDNDIIRLITNFIANTTPKQSMQSDPMWERAEGLLLQALMYYEWYEGPKQGRKPSIRGVMDLKNKAKVNDDGSPSETDILLRALPEEHPARIAYENVMAGAGDTIRSVLISLNARMALLNNPEILRILDSDDMDIAALGEGVYENPARKTAIFCVIPDNDKSYNFLVGMFYTLMFQELERIADHKYHGTLPVPVAFWMEEFANVALPEDFCTVLSTMRSRNMSANIIVQNIAQLKVLFKDAWENVTGNCDTMVYLGGNEQGSHKYVSESMGKRTIGKRATGETRGEHGNSSRNYDVLGRELLDAAEVRKLDEKKCIVMIKGRDPVLDEKYRTWEKKEYLEASSLGEYVHHRTEELYREGQRQFYLEGTGKNAMENSLAYQIEESHGIFEESAVYALMSDGKDGKYIPDMPCSYYYNFKEVYPVFSVEADERVRSGNNTLMKHSITGYYEDDRFVAAEPELLAAVFTKENRIAGAA</sequence>
<dbReference type="GO" id="GO:0005886">
    <property type="term" value="C:plasma membrane"/>
    <property type="evidence" value="ECO:0007669"/>
    <property type="project" value="UniProtKB-SubCell"/>
</dbReference>
<comment type="similarity">
    <text evidence="2">Belongs to the VirD4/TraG family.</text>
</comment>
<keyword evidence="4" id="KW-0812">Transmembrane</keyword>
<dbReference type="InterPro" id="IPR051539">
    <property type="entry name" value="T4SS-coupling_protein"/>
</dbReference>
<comment type="caution">
    <text evidence="7">The sequence shown here is derived from an EMBL/GenBank/DDBJ whole genome shotgun (WGS) entry which is preliminary data.</text>
</comment>
<dbReference type="Gene3D" id="3.40.50.300">
    <property type="entry name" value="P-loop containing nucleotide triphosphate hydrolases"/>
    <property type="match status" value="2"/>
</dbReference>
<dbReference type="OrthoDB" id="9766496at2"/>
<evidence type="ECO:0000256" key="3">
    <source>
        <dbReference type="ARBA" id="ARBA00022475"/>
    </source>
</evidence>
<accession>C6LA24</accession>
<dbReference type="STRING" id="168384.SAMN05660368_02260"/>
<keyword evidence="6" id="KW-0472">Membrane</keyword>
<evidence type="ECO:0000256" key="1">
    <source>
        <dbReference type="ARBA" id="ARBA00004651"/>
    </source>
</evidence>
<dbReference type="eggNOG" id="COG3505">
    <property type="taxonomic scope" value="Bacteria"/>
</dbReference>
<dbReference type="NCBIfam" id="NF045973">
    <property type="entry name" value="conju_CD1115"/>
    <property type="match status" value="1"/>
</dbReference>
<evidence type="ECO:0000256" key="5">
    <source>
        <dbReference type="ARBA" id="ARBA00022989"/>
    </source>
</evidence>
<dbReference type="RefSeq" id="WP_006860266.1">
    <property type="nucleotide sequence ID" value="NZ_ACCL02000002.1"/>
</dbReference>
<name>C6LA24_9FIRM</name>
<dbReference type="CDD" id="cd01127">
    <property type="entry name" value="TrwB_TraG_TraD_VirD4"/>
    <property type="match status" value="1"/>
</dbReference>
<gene>
    <name evidence="7" type="ORF">BRYFOR_05466</name>
</gene>
<comment type="subcellular location">
    <subcellularLocation>
        <location evidence="1">Cell membrane</location>
        <topology evidence="1">Multi-pass membrane protein</topology>
    </subcellularLocation>
</comment>
<dbReference type="PANTHER" id="PTHR37937:SF1">
    <property type="entry name" value="CONJUGATIVE TRANSFER: DNA TRANSPORT"/>
    <property type="match status" value="1"/>
</dbReference>
<evidence type="ECO:0000256" key="6">
    <source>
        <dbReference type="ARBA" id="ARBA00023136"/>
    </source>
</evidence>
<dbReference type="AlphaFoldDB" id="C6LA24"/>
<dbReference type="EMBL" id="ACCL02000002">
    <property type="protein sequence ID" value="EET62431.1"/>
    <property type="molecule type" value="Genomic_DNA"/>
</dbReference>
<evidence type="ECO:0000256" key="2">
    <source>
        <dbReference type="ARBA" id="ARBA00008806"/>
    </source>
</evidence>
<keyword evidence="8" id="KW-1185">Reference proteome</keyword>
<evidence type="ECO:0000313" key="8">
    <source>
        <dbReference type="Proteomes" id="UP000005561"/>
    </source>
</evidence>
<dbReference type="SUPFAM" id="SSF52540">
    <property type="entry name" value="P-loop containing nucleoside triphosphate hydrolases"/>
    <property type="match status" value="1"/>
</dbReference>
<proteinExistence type="inferred from homology"/>
<dbReference type="PANTHER" id="PTHR37937">
    <property type="entry name" value="CONJUGATIVE TRANSFER: DNA TRANSPORT"/>
    <property type="match status" value="1"/>
</dbReference>
<evidence type="ECO:0000256" key="4">
    <source>
        <dbReference type="ARBA" id="ARBA00022692"/>
    </source>
</evidence>
<dbReference type="InterPro" id="IPR027417">
    <property type="entry name" value="P-loop_NTPase"/>
</dbReference>
<keyword evidence="3" id="KW-1003">Cell membrane</keyword>
<organism evidence="7 8">
    <name type="scientific">Marvinbryantia formatexigens DSM 14469</name>
    <dbReference type="NCBI Taxonomy" id="478749"/>
    <lineage>
        <taxon>Bacteria</taxon>
        <taxon>Bacillati</taxon>
        <taxon>Bacillota</taxon>
        <taxon>Clostridia</taxon>
        <taxon>Lachnospirales</taxon>
        <taxon>Lachnospiraceae</taxon>
        <taxon>Marvinbryantia</taxon>
    </lineage>
</organism>
<protein>
    <recommendedName>
        <fullName evidence="9">TraG/TraD family protein</fullName>
    </recommendedName>
</protein>